<keyword evidence="1" id="KW-0472">Membrane</keyword>
<feature type="transmembrane region" description="Helical" evidence="1">
    <location>
        <begin position="32"/>
        <end position="55"/>
    </location>
</feature>
<dbReference type="AlphaFoldDB" id="A0A0C9XJW0"/>
<dbReference type="Proteomes" id="UP000054477">
    <property type="component" value="Unassembled WGS sequence"/>
</dbReference>
<keyword evidence="1" id="KW-1133">Transmembrane helix</keyword>
<proteinExistence type="predicted"/>
<reference evidence="3" key="2">
    <citation type="submission" date="2015-01" db="EMBL/GenBank/DDBJ databases">
        <title>Evolutionary Origins and Diversification of the Mycorrhizal Mutualists.</title>
        <authorList>
            <consortium name="DOE Joint Genome Institute"/>
            <consortium name="Mycorrhizal Genomics Consortium"/>
            <person name="Kohler A."/>
            <person name="Kuo A."/>
            <person name="Nagy L.G."/>
            <person name="Floudas D."/>
            <person name="Copeland A."/>
            <person name="Barry K.W."/>
            <person name="Cichocki N."/>
            <person name="Veneault-Fourrey C."/>
            <person name="LaButti K."/>
            <person name="Lindquist E.A."/>
            <person name="Lipzen A."/>
            <person name="Lundell T."/>
            <person name="Morin E."/>
            <person name="Murat C."/>
            <person name="Riley R."/>
            <person name="Ohm R."/>
            <person name="Sun H."/>
            <person name="Tunlid A."/>
            <person name="Henrissat B."/>
            <person name="Grigoriev I.V."/>
            <person name="Hibbett D.S."/>
            <person name="Martin F."/>
        </authorList>
    </citation>
    <scope>NUCLEOTIDE SEQUENCE [LARGE SCALE GENOMIC DNA]</scope>
    <source>
        <strain evidence="3">LaAM-08-1</strain>
    </source>
</reference>
<keyword evidence="3" id="KW-1185">Reference proteome</keyword>
<dbReference type="HOGENOM" id="CLU_1777769_0_0_1"/>
<accession>A0A0C9XJW0</accession>
<keyword evidence="1" id="KW-0812">Transmembrane</keyword>
<evidence type="ECO:0000313" key="2">
    <source>
        <dbReference type="EMBL" id="KIK01789.1"/>
    </source>
</evidence>
<evidence type="ECO:0000313" key="3">
    <source>
        <dbReference type="Proteomes" id="UP000054477"/>
    </source>
</evidence>
<evidence type="ECO:0000256" key="1">
    <source>
        <dbReference type="SAM" id="Phobius"/>
    </source>
</evidence>
<gene>
    <name evidence="2" type="ORF">K443DRAFT_547182</name>
</gene>
<dbReference type="EMBL" id="KN838601">
    <property type="protein sequence ID" value="KIK01789.1"/>
    <property type="molecule type" value="Genomic_DNA"/>
</dbReference>
<protein>
    <submittedName>
        <fullName evidence="2">Uncharacterized protein</fullName>
    </submittedName>
</protein>
<organism evidence="2 3">
    <name type="scientific">Laccaria amethystina LaAM-08-1</name>
    <dbReference type="NCBI Taxonomy" id="1095629"/>
    <lineage>
        <taxon>Eukaryota</taxon>
        <taxon>Fungi</taxon>
        <taxon>Dikarya</taxon>
        <taxon>Basidiomycota</taxon>
        <taxon>Agaricomycotina</taxon>
        <taxon>Agaricomycetes</taxon>
        <taxon>Agaricomycetidae</taxon>
        <taxon>Agaricales</taxon>
        <taxon>Agaricineae</taxon>
        <taxon>Hydnangiaceae</taxon>
        <taxon>Laccaria</taxon>
    </lineage>
</organism>
<reference evidence="2 3" key="1">
    <citation type="submission" date="2014-04" db="EMBL/GenBank/DDBJ databases">
        <authorList>
            <consortium name="DOE Joint Genome Institute"/>
            <person name="Kuo A."/>
            <person name="Kohler A."/>
            <person name="Nagy L.G."/>
            <person name="Floudas D."/>
            <person name="Copeland A."/>
            <person name="Barry K.W."/>
            <person name="Cichocki N."/>
            <person name="Veneault-Fourrey C."/>
            <person name="LaButti K."/>
            <person name="Lindquist E.A."/>
            <person name="Lipzen A."/>
            <person name="Lundell T."/>
            <person name="Morin E."/>
            <person name="Murat C."/>
            <person name="Sun H."/>
            <person name="Tunlid A."/>
            <person name="Henrissat B."/>
            <person name="Grigoriev I.V."/>
            <person name="Hibbett D.S."/>
            <person name="Martin F."/>
            <person name="Nordberg H.P."/>
            <person name="Cantor M.N."/>
            <person name="Hua S.X."/>
        </authorList>
    </citation>
    <scope>NUCLEOTIDE SEQUENCE [LARGE SCALE GENOMIC DNA]</scope>
    <source>
        <strain evidence="2 3">LaAM-08-1</strain>
    </source>
</reference>
<name>A0A0C9XJW0_9AGAR</name>
<sequence>MKPIYCQDLEVHGCMSTFSCHYPTLSSSFHHLLTPLSTTPVLFLPLLLLSSYITIHSHLLTRFLRCFRTILSLFNNEYAFHHQLPTSIIATNLPVPCHKLAAFMADRRQRLFAFLWARSTPSNRTLLSVFWNQEEANTKSALRNMG</sequence>